<dbReference type="Gene3D" id="3.10.50.40">
    <property type="match status" value="1"/>
</dbReference>
<evidence type="ECO:0000256" key="5">
    <source>
        <dbReference type="ARBA" id="ARBA00022989"/>
    </source>
</evidence>
<proteinExistence type="inferred from homology"/>
<name>A0A1S7LFY6_MAGMO</name>
<evidence type="ECO:0000256" key="11">
    <source>
        <dbReference type="PROSITE-ProRule" id="PRU00278"/>
    </source>
</evidence>
<evidence type="ECO:0000256" key="12">
    <source>
        <dbReference type="SAM" id="Phobius"/>
    </source>
</evidence>
<organism evidence="14">
    <name type="scientific">Magnetococcus massalia (strain MO-1)</name>
    <dbReference type="NCBI Taxonomy" id="451514"/>
    <lineage>
        <taxon>Bacteria</taxon>
        <taxon>Pseudomonadati</taxon>
        <taxon>Pseudomonadota</taxon>
        <taxon>Magnetococcia</taxon>
        <taxon>Magnetococcales</taxon>
        <taxon>Magnetococcaceae</taxon>
        <taxon>Magnetococcus</taxon>
    </lineage>
</organism>
<feature type="transmembrane region" description="Helical" evidence="12">
    <location>
        <begin position="12"/>
        <end position="31"/>
    </location>
</feature>
<sequence length="634" mass="71951">MLNFMRQSANSWLIKALLIFLAMTFAVWGVGDYVTNKQGDAVLVVEDWSASYGYLAQTIDREARFMRQQFGDGIDAKMLRTLAKQRVLSGTIQRRLMLNTSANLRLTLSPESLKRQIANDSNFQRNGQFSDDLYRLLLRNNRMSPKDYELQQREEARFEHLSRALSTVAAVPTLMLDDAQRMTSEKRQAELLILDKDVLPQVADPGDKVLREYQEKHREGYTIRERVKVTYLLLDSNSVRDELKISDQEVADYYEENRHEFQQPESRITRHILAKVEKGKEGSRADAEAKIAKAQERLKAGDRFADVAMNFSDDVTAQNGGSLGSVTKGVMVPAFEEATFALAEGQVSDVVESPFGLHLILVEKINGAGDKPLERVREEVRETIFQQRAQEAVYQKSIAFEDMVASGADLKEVGKELNLRHRETNWLEKANLDGARAIEKLAKFHEVAFSTPKGETSTVVELPQGRYFTLRVNERKEPELKQLADVRDDLLKAYRLEKSATQGDEIMAAAMKKLQDKGSWEEVAKSHALMKSQTSELFSMTNFSDKLPQRVRQAAFQSTLESPLHPRVVSDGSKLYIVKLNTVEPGTYDPAKSKDPKILARFGESLGSEQLEAFLTWRQKNAEITINNQLFEKL</sequence>
<keyword evidence="6 12" id="KW-0472">Membrane</keyword>
<evidence type="ECO:0000256" key="1">
    <source>
        <dbReference type="ARBA" id="ARBA00004382"/>
    </source>
</evidence>
<dbReference type="Pfam" id="PF13145">
    <property type="entry name" value="Rotamase_2"/>
    <property type="match status" value="1"/>
</dbReference>
<dbReference type="PANTHER" id="PTHR47529">
    <property type="entry name" value="PEPTIDYL-PROLYL CIS-TRANS ISOMERASE D"/>
    <property type="match status" value="1"/>
</dbReference>
<dbReference type="GO" id="GO:0005886">
    <property type="term" value="C:plasma membrane"/>
    <property type="evidence" value="ECO:0007669"/>
    <property type="project" value="UniProtKB-SubCell"/>
</dbReference>
<dbReference type="EMBL" id="LO017727">
    <property type="protein sequence ID" value="CRH04959.1"/>
    <property type="molecule type" value="Genomic_DNA"/>
</dbReference>
<evidence type="ECO:0000256" key="9">
    <source>
        <dbReference type="ARBA" id="ARBA00040743"/>
    </source>
</evidence>
<dbReference type="InterPro" id="IPR000297">
    <property type="entry name" value="PPIase_PpiC"/>
</dbReference>
<evidence type="ECO:0000256" key="8">
    <source>
        <dbReference type="ARBA" id="ARBA00038408"/>
    </source>
</evidence>
<dbReference type="Pfam" id="PF00639">
    <property type="entry name" value="Rotamase"/>
    <property type="match status" value="1"/>
</dbReference>
<evidence type="ECO:0000256" key="2">
    <source>
        <dbReference type="ARBA" id="ARBA00022475"/>
    </source>
</evidence>
<comment type="subcellular location">
    <subcellularLocation>
        <location evidence="1">Cell inner membrane</location>
        <topology evidence="1">Single-pass type II membrane protein</topology>
        <orientation evidence="1">Periplasmic side</orientation>
    </subcellularLocation>
</comment>
<evidence type="ECO:0000256" key="3">
    <source>
        <dbReference type="ARBA" id="ARBA00022519"/>
    </source>
</evidence>
<accession>A0A1S7LFY6</accession>
<dbReference type="Pfam" id="PF13624">
    <property type="entry name" value="SurA_N_3"/>
    <property type="match status" value="1"/>
</dbReference>
<evidence type="ECO:0000259" key="13">
    <source>
        <dbReference type="PROSITE" id="PS50198"/>
    </source>
</evidence>
<evidence type="ECO:0000256" key="6">
    <source>
        <dbReference type="ARBA" id="ARBA00023136"/>
    </source>
</evidence>
<dbReference type="InterPro" id="IPR023058">
    <property type="entry name" value="PPIase_PpiC_CS"/>
</dbReference>
<evidence type="ECO:0000313" key="14">
    <source>
        <dbReference type="EMBL" id="CRH04959.1"/>
    </source>
</evidence>
<dbReference type="GO" id="GO:0003755">
    <property type="term" value="F:peptidyl-prolyl cis-trans isomerase activity"/>
    <property type="evidence" value="ECO:0007669"/>
    <property type="project" value="UniProtKB-KW"/>
</dbReference>
<evidence type="ECO:0000256" key="4">
    <source>
        <dbReference type="ARBA" id="ARBA00022692"/>
    </source>
</evidence>
<keyword evidence="7" id="KW-0143">Chaperone</keyword>
<dbReference type="SUPFAM" id="SSF54534">
    <property type="entry name" value="FKBP-like"/>
    <property type="match status" value="1"/>
</dbReference>
<gene>
    <name evidence="14" type="ORF">MAGMO_0758</name>
</gene>
<keyword evidence="4 12" id="KW-0812">Transmembrane</keyword>
<dbReference type="SUPFAM" id="SSF109998">
    <property type="entry name" value="Triger factor/SurA peptide-binding domain-like"/>
    <property type="match status" value="1"/>
</dbReference>
<reference evidence="14" key="1">
    <citation type="submission" date="2015-04" db="EMBL/GenBank/DDBJ databases">
        <authorList>
            <person name="Syromyatnikov M.Y."/>
            <person name="Popov V.N."/>
        </authorList>
    </citation>
    <scope>NUCLEOTIDE SEQUENCE</scope>
    <source>
        <strain evidence="14">MO-1</strain>
    </source>
</reference>
<keyword evidence="2" id="KW-1003">Cell membrane</keyword>
<keyword evidence="5 12" id="KW-1133">Transmembrane helix</keyword>
<dbReference type="InterPro" id="IPR052029">
    <property type="entry name" value="PpiD_chaperone"/>
</dbReference>
<dbReference type="InterPro" id="IPR027304">
    <property type="entry name" value="Trigger_fact/SurA_dom_sf"/>
</dbReference>
<evidence type="ECO:0000256" key="10">
    <source>
        <dbReference type="ARBA" id="ARBA00042775"/>
    </source>
</evidence>
<dbReference type="InterPro" id="IPR046357">
    <property type="entry name" value="PPIase_dom_sf"/>
</dbReference>
<keyword evidence="11" id="KW-0697">Rotamase</keyword>
<dbReference type="PANTHER" id="PTHR47529:SF1">
    <property type="entry name" value="PERIPLASMIC CHAPERONE PPID"/>
    <property type="match status" value="1"/>
</dbReference>
<dbReference type="AlphaFoldDB" id="A0A1S7LFY6"/>
<dbReference type="PROSITE" id="PS01096">
    <property type="entry name" value="PPIC_PPIASE_1"/>
    <property type="match status" value="1"/>
</dbReference>
<evidence type="ECO:0000256" key="7">
    <source>
        <dbReference type="ARBA" id="ARBA00023186"/>
    </source>
</evidence>
<dbReference type="PROSITE" id="PS50198">
    <property type="entry name" value="PPIC_PPIASE_2"/>
    <property type="match status" value="1"/>
</dbReference>
<keyword evidence="11 14" id="KW-0413">Isomerase</keyword>
<feature type="domain" description="PpiC" evidence="13">
    <location>
        <begin position="264"/>
        <end position="364"/>
    </location>
</feature>
<comment type="similarity">
    <text evidence="8">Belongs to the PpiD chaperone family.</text>
</comment>
<keyword evidence="3" id="KW-0997">Cell inner membrane</keyword>
<protein>
    <recommendedName>
        <fullName evidence="9">Periplasmic chaperone PpiD</fullName>
    </recommendedName>
    <alternativeName>
        <fullName evidence="10">Periplasmic folding chaperone</fullName>
    </alternativeName>
</protein>